<comment type="caution">
    <text evidence="1">The sequence shown here is derived from an EMBL/GenBank/DDBJ whole genome shotgun (WGS) entry which is preliminary data.</text>
</comment>
<dbReference type="Proteomes" id="UP000003781">
    <property type="component" value="Unassembled WGS sequence"/>
</dbReference>
<evidence type="ECO:0000313" key="2">
    <source>
        <dbReference type="Proteomes" id="UP000003781"/>
    </source>
</evidence>
<organism evidence="1 2">
    <name type="scientific">Crocosphaera chwakensis CCY0110</name>
    <dbReference type="NCBI Taxonomy" id="391612"/>
    <lineage>
        <taxon>Bacteria</taxon>
        <taxon>Bacillati</taxon>
        <taxon>Cyanobacteriota</taxon>
        <taxon>Cyanophyceae</taxon>
        <taxon>Oscillatoriophycideae</taxon>
        <taxon>Chroococcales</taxon>
        <taxon>Aphanothecaceae</taxon>
        <taxon>Crocosphaera</taxon>
        <taxon>Crocosphaera chwakensis</taxon>
    </lineage>
</organism>
<proteinExistence type="predicted"/>
<keyword evidence="2" id="KW-1185">Reference proteome</keyword>
<dbReference type="AlphaFoldDB" id="A3IHF9"/>
<protein>
    <submittedName>
        <fullName evidence="1">Uncharacterized protein</fullName>
    </submittedName>
</protein>
<accession>A3IHF9</accession>
<evidence type="ECO:0000313" key="1">
    <source>
        <dbReference type="EMBL" id="EAZ93241.1"/>
    </source>
</evidence>
<name>A3IHF9_9CHRO</name>
<sequence length="58" mass="6544">MYKKRYGAHETRIREVQLNSSGIHIGQPLEQFSGILSGIPNYVGDTQTLMNNTHEPTD</sequence>
<reference evidence="1 2" key="1">
    <citation type="submission" date="2007-03" db="EMBL/GenBank/DDBJ databases">
        <authorList>
            <person name="Stal L."/>
            <person name="Ferriera S."/>
            <person name="Johnson J."/>
            <person name="Kravitz S."/>
            <person name="Beeson K."/>
            <person name="Sutton G."/>
            <person name="Rogers Y.-H."/>
            <person name="Friedman R."/>
            <person name="Frazier M."/>
            <person name="Venter J.C."/>
        </authorList>
    </citation>
    <scope>NUCLEOTIDE SEQUENCE [LARGE SCALE GENOMIC DNA]</scope>
    <source>
        <strain evidence="1 2">CCY0110</strain>
    </source>
</reference>
<gene>
    <name evidence="1" type="ORF">CY0110_15637</name>
</gene>
<dbReference type="EMBL" id="AAXW01000002">
    <property type="protein sequence ID" value="EAZ93241.1"/>
    <property type="molecule type" value="Genomic_DNA"/>
</dbReference>